<keyword evidence="3" id="KW-0472">Membrane</keyword>
<dbReference type="GO" id="GO:0016491">
    <property type="term" value="F:oxidoreductase activity"/>
    <property type="evidence" value="ECO:0007669"/>
    <property type="project" value="UniProtKB-KW"/>
</dbReference>
<keyword evidence="3" id="KW-0812">Transmembrane</keyword>
<keyword evidence="6" id="KW-1185">Reference proteome</keyword>
<dbReference type="InterPro" id="IPR002347">
    <property type="entry name" value="SDR_fam"/>
</dbReference>
<feature type="transmembrane region" description="Helical" evidence="3">
    <location>
        <begin position="45"/>
        <end position="65"/>
    </location>
</feature>
<evidence type="ECO:0000313" key="5">
    <source>
        <dbReference type="EMBL" id="KNC53612.1"/>
    </source>
</evidence>
<dbReference type="Gene3D" id="3.40.50.720">
    <property type="entry name" value="NAD(P)-binding Rossmann-like Domain"/>
    <property type="match status" value="1"/>
</dbReference>
<dbReference type="PRINTS" id="PR00081">
    <property type="entry name" value="GDHRDH"/>
</dbReference>
<feature type="chain" id="PRO_5005537689" evidence="4">
    <location>
        <begin position="30"/>
        <end position="423"/>
    </location>
</feature>
<organism evidence="5 6">
    <name type="scientific">Thecamonas trahens ATCC 50062</name>
    <dbReference type="NCBI Taxonomy" id="461836"/>
    <lineage>
        <taxon>Eukaryota</taxon>
        <taxon>Apusozoa</taxon>
        <taxon>Apusomonadida</taxon>
        <taxon>Apusomonadidae</taxon>
        <taxon>Thecamonas</taxon>
    </lineage>
</organism>
<feature type="transmembrane region" description="Helical" evidence="3">
    <location>
        <begin position="72"/>
        <end position="90"/>
    </location>
</feature>
<keyword evidence="4" id="KW-0732">Signal</keyword>
<evidence type="ECO:0000256" key="2">
    <source>
        <dbReference type="ARBA" id="ARBA00023002"/>
    </source>
</evidence>
<feature type="signal peptide" evidence="4">
    <location>
        <begin position="1"/>
        <end position="29"/>
    </location>
</feature>
<dbReference type="eggNOG" id="KOG1208">
    <property type="taxonomic scope" value="Eukaryota"/>
</dbReference>
<dbReference type="Proteomes" id="UP000054408">
    <property type="component" value="Unassembled WGS sequence"/>
</dbReference>
<evidence type="ECO:0000256" key="1">
    <source>
        <dbReference type="ARBA" id="ARBA00006484"/>
    </source>
</evidence>
<dbReference type="EMBL" id="GL349437">
    <property type="protein sequence ID" value="KNC53612.1"/>
    <property type="molecule type" value="Genomic_DNA"/>
</dbReference>
<evidence type="ECO:0000256" key="4">
    <source>
        <dbReference type="SAM" id="SignalP"/>
    </source>
</evidence>
<name>A0A0L0DMT3_THETB</name>
<gene>
    <name evidence="5" type="ORF">AMSG_01322</name>
</gene>
<dbReference type="InterPro" id="IPR036291">
    <property type="entry name" value="NAD(P)-bd_dom_sf"/>
</dbReference>
<sequence>MNAARGAAAAAALALGLPLVAWPATFALATRLPEYVHLVKARPGAAAAAAAAAALPTAAAGLGLAHGYGCGLLSSSAAAAATFAAAWLYAATRLVDARPPVPPYTSMLPAQASPRLAVVTGATSGIGAASVNVLARAGLRVIFTTRSEERGARLAVPGSVTYCVVDPNELAQVAAFADAVVAASRGERAPLLSDEAASWLVDAGGVHILVNNAGFFPRPAPLTGDGLEPGFQVMHLSHHLLTKRLAPVLKACQGRVINVASEGHHFATPRTPGEPTSVFAPERIAAPTKSSLLSYGHNKLANILHTRYLRDDGIAAFALHPGAVVTSIWTFPYALGFLGAPVRAIQRVVFDATASLVMKTAEEGVSTVVYLALAPLDHLDSDLYWINLAGADATMASPLARSADLARHLAELSDILLAERGLE</sequence>
<dbReference type="PANTHER" id="PTHR24320">
    <property type="entry name" value="RETINOL DEHYDROGENASE"/>
    <property type="match status" value="1"/>
</dbReference>
<reference evidence="5 6" key="1">
    <citation type="submission" date="2010-05" db="EMBL/GenBank/DDBJ databases">
        <title>The Genome Sequence of Thecamonas trahens ATCC 50062.</title>
        <authorList>
            <consortium name="The Broad Institute Genome Sequencing Platform"/>
            <person name="Russ C."/>
            <person name="Cuomo C."/>
            <person name="Shea T."/>
            <person name="Young S.K."/>
            <person name="Zeng Q."/>
            <person name="Koehrsen M."/>
            <person name="Haas B."/>
            <person name="Borodovsky M."/>
            <person name="Guigo R."/>
            <person name="Alvarado L."/>
            <person name="Berlin A."/>
            <person name="Bochicchio J."/>
            <person name="Borenstein D."/>
            <person name="Chapman S."/>
            <person name="Chen Z."/>
            <person name="Freedman E."/>
            <person name="Gellesch M."/>
            <person name="Goldberg J."/>
            <person name="Griggs A."/>
            <person name="Gujja S."/>
            <person name="Heilman E."/>
            <person name="Heiman D."/>
            <person name="Hepburn T."/>
            <person name="Howarth C."/>
            <person name="Jen D."/>
            <person name="Larson L."/>
            <person name="Mehta T."/>
            <person name="Park D."/>
            <person name="Pearson M."/>
            <person name="Roberts A."/>
            <person name="Saif S."/>
            <person name="Shenoy N."/>
            <person name="Sisk P."/>
            <person name="Stolte C."/>
            <person name="Sykes S."/>
            <person name="Thomson T."/>
            <person name="Walk T."/>
            <person name="White J."/>
            <person name="Yandava C."/>
            <person name="Burger G."/>
            <person name="Gray M.W."/>
            <person name="Holland P.W.H."/>
            <person name="King N."/>
            <person name="Lang F.B.F."/>
            <person name="Roger A.J."/>
            <person name="Ruiz-Trillo I."/>
            <person name="Lander E."/>
            <person name="Nusbaum C."/>
        </authorList>
    </citation>
    <scope>NUCLEOTIDE SEQUENCE [LARGE SCALE GENOMIC DNA]</scope>
    <source>
        <strain evidence="5 6">ATCC 50062</strain>
    </source>
</reference>
<proteinExistence type="inferred from homology"/>
<evidence type="ECO:0000313" key="6">
    <source>
        <dbReference type="Proteomes" id="UP000054408"/>
    </source>
</evidence>
<dbReference type="AlphaFoldDB" id="A0A0L0DMT3"/>
<dbReference type="OrthoDB" id="9989144at2759"/>
<dbReference type="Pfam" id="PF00106">
    <property type="entry name" value="adh_short"/>
    <property type="match status" value="1"/>
</dbReference>
<accession>A0A0L0DMT3</accession>
<keyword evidence="2" id="KW-0560">Oxidoreductase</keyword>
<dbReference type="PANTHER" id="PTHR24320:SF148">
    <property type="entry name" value="NAD(P)-BINDING ROSSMANN-FOLD SUPERFAMILY PROTEIN"/>
    <property type="match status" value="1"/>
</dbReference>
<dbReference type="RefSeq" id="XP_013761929.1">
    <property type="nucleotide sequence ID" value="XM_013906475.1"/>
</dbReference>
<dbReference type="GeneID" id="25561077"/>
<dbReference type="SUPFAM" id="SSF51735">
    <property type="entry name" value="NAD(P)-binding Rossmann-fold domains"/>
    <property type="match status" value="1"/>
</dbReference>
<keyword evidence="3" id="KW-1133">Transmembrane helix</keyword>
<comment type="similarity">
    <text evidence="1">Belongs to the short-chain dehydrogenases/reductases (SDR) family.</text>
</comment>
<protein>
    <submittedName>
        <fullName evidence="5">Retinol dehydrogenase 12</fullName>
    </submittedName>
</protein>
<dbReference type="STRING" id="461836.A0A0L0DMT3"/>
<evidence type="ECO:0000256" key="3">
    <source>
        <dbReference type="SAM" id="Phobius"/>
    </source>
</evidence>